<accession>A0A024VY14</accession>
<feature type="region of interest" description="Disordered" evidence="1">
    <location>
        <begin position="217"/>
        <end position="244"/>
    </location>
</feature>
<proteinExistence type="predicted"/>
<feature type="compositionally biased region" description="Basic and acidic residues" evidence="1">
    <location>
        <begin position="227"/>
        <end position="244"/>
    </location>
</feature>
<protein>
    <recommendedName>
        <fullName evidence="2">Duffy-antigen binding domain-containing protein</fullName>
    </recommendedName>
</protein>
<reference evidence="3 4" key="2">
    <citation type="submission" date="2013-02" db="EMBL/GenBank/DDBJ databases">
        <title>The Genome Sequence of Plasmodium falciparum Tanzania (2000708).</title>
        <authorList>
            <consortium name="The Broad Institute Genome Sequencing Platform"/>
            <consortium name="The Broad Institute Genome Sequencing Center for Infectious Disease"/>
            <person name="Neafsey D."/>
            <person name="Cheeseman I."/>
            <person name="Volkman S."/>
            <person name="Adams J."/>
            <person name="Walker B."/>
            <person name="Young S.K."/>
            <person name="Zeng Q."/>
            <person name="Gargeya S."/>
            <person name="Fitzgerald M."/>
            <person name="Haas B."/>
            <person name="Abouelleil A."/>
            <person name="Alvarado L."/>
            <person name="Arachchi H.M."/>
            <person name="Berlin A.M."/>
            <person name="Chapman S.B."/>
            <person name="Dewar J."/>
            <person name="Goldberg J."/>
            <person name="Griggs A."/>
            <person name="Gujja S."/>
            <person name="Hansen M."/>
            <person name="Howarth C."/>
            <person name="Imamovic A."/>
            <person name="Larimer J."/>
            <person name="McCowan C."/>
            <person name="Murphy C."/>
            <person name="Neiman D."/>
            <person name="Pearson M."/>
            <person name="Priest M."/>
            <person name="Roberts A."/>
            <person name="Saif S."/>
            <person name="Shea T."/>
            <person name="Sisk P."/>
            <person name="Sykes S."/>
            <person name="Wortman J."/>
            <person name="Nusbaum C."/>
            <person name="Birren B."/>
        </authorList>
    </citation>
    <scope>NUCLEOTIDE SEQUENCE [LARGE SCALE GENOMIC DNA]</scope>
    <source>
        <strain evidence="4">Tanzania (2000708)</strain>
    </source>
</reference>
<dbReference type="InterPro" id="IPR008602">
    <property type="entry name" value="Duffy-antigen-binding"/>
</dbReference>
<feature type="non-terminal residue" evidence="3">
    <location>
        <position position="244"/>
    </location>
</feature>
<dbReference type="SUPFAM" id="SSF140924">
    <property type="entry name" value="Duffy binding domain-like"/>
    <property type="match status" value="1"/>
</dbReference>
<evidence type="ECO:0000259" key="2">
    <source>
        <dbReference type="Pfam" id="PF05424"/>
    </source>
</evidence>
<evidence type="ECO:0000256" key="1">
    <source>
        <dbReference type="SAM" id="MobiDB-lite"/>
    </source>
</evidence>
<feature type="non-terminal residue" evidence="3">
    <location>
        <position position="1"/>
    </location>
</feature>
<feature type="compositionally biased region" description="Polar residues" evidence="1">
    <location>
        <begin position="217"/>
        <end position="226"/>
    </location>
</feature>
<dbReference type="InterPro" id="IPR042202">
    <property type="entry name" value="Duffy-ag-bd_sf"/>
</dbReference>
<evidence type="ECO:0000313" key="3">
    <source>
        <dbReference type="EMBL" id="ETW33145.1"/>
    </source>
</evidence>
<dbReference type="EMBL" id="KI926853">
    <property type="protein sequence ID" value="ETW33145.1"/>
    <property type="molecule type" value="Genomic_DNA"/>
</dbReference>
<gene>
    <name evidence="3" type="ORF">PFTANZ_06136</name>
</gene>
<dbReference type="Proteomes" id="UP000030708">
    <property type="component" value="Unassembled WGS sequence"/>
</dbReference>
<sequence>ELKDKLNSKYDNDPDYKLLRYDWWEANRDQVWKAMQCPKNGVHITCDSGVPVDDYIPQRLRWMTEWAEWYCKAQKEAYDKLKKDCIGCTGKDRDCNKSGKCAKCKPACDKYKGFIETWQPQWNKMEQKYDELYKNAEKYNDNGSQNTKNKEDYVLKFLNKLQKANGVIPTASTSARPKRESTSSKVAKSDVYGTAARYVHQELPNMGCKEQIRFCTNPNGELTTSGKDSDKEYAFREYPHNYKD</sequence>
<dbReference type="AlphaFoldDB" id="A0A024VY14"/>
<feature type="domain" description="Duffy-antigen binding" evidence="2">
    <location>
        <begin position="3"/>
        <end position="61"/>
    </location>
</feature>
<name>A0A024VY14_PLAFA</name>
<dbReference type="Pfam" id="PF05424">
    <property type="entry name" value="Duffy_binding"/>
    <property type="match status" value="1"/>
</dbReference>
<organism evidence="3 4">
    <name type="scientific">Plasmodium falciparum Tanzania</name>
    <name type="common">2000708</name>
    <dbReference type="NCBI Taxonomy" id="1036725"/>
    <lineage>
        <taxon>Eukaryota</taxon>
        <taxon>Sar</taxon>
        <taxon>Alveolata</taxon>
        <taxon>Apicomplexa</taxon>
        <taxon>Aconoidasida</taxon>
        <taxon>Haemosporida</taxon>
        <taxon>Plasmodiidae</taxon>
        <taxon>Plasmodium</taxon>
        <taxon>Plasmodium (Laverania)</taxon>
    </lineage>
</organism>
<dbReference type="Gene3D" id="1.20.58.830">
    <property type="match status" value="1"/>
</dbReference>
<dbReference type="Gene3D" id="1.20.1310.20">
    <property type="entry name" value="Duffy-antigen binding domain"/>
    <property type="match status" value="1"/>
</dbReference>
<reference evidence="3 4" key="1">
    <citation type="submission" date="2013-02" db="EMBL/GenBank/DDBJ databases">
        <title>The Genome Annotation of Plasmodium falciparum Tanzania (2000708).</title>
        <authorList>
            <consortium name="The Broad Institute Genome Sequencing Platform"/>
            <consortium name="The Broad Institute Genome Sequencing Center for Infectious Disease"/>
            <person name="Neafsey D."/>
            <person name="Hoffman S."/>
            <person name="Volkman S."/>
            <person name="Rosenthal P."/>
            <person name="Walker B."/>
            <person name="Young S.K."/>
            <person name="Zeng Q."/>
            <person name="Gargeya S."/>
            <person name="Fitzgerald M."/>
            <person name="Haas B."/>
            <person name="Abouelleil A."/>
            <person name="Allen A.W."/>
            <person name="Alvarado L."/>
            <person name="Arachchi H.M."/>
            <person name="Berlin A.M."/>
            <person name="Chapman S.B."/>
            <person name="Gainer-Dewar J."/>
            <person name="Goldberg J."/>
            <person name="Griggs A."/>
            <person name="Gujja S."/>
            <person name="Hansen M."/>
            <person name="Howarth C."/>
            <person name="Imamovic A."/>
            <person name="Ireland A."/>
            <person name="Larimer J."/>
            <person name="McCowan C."/>
            <person name="Murphy C."/>
            <person name="Pearson M."/>
            <person name="Poon T.W."/>
            <person name="Priest M."/>
            <person name="Roberts A."/>
            <person name="Saif S."/>
            <person name="Shea T."/>
            <person name="Sisk P."/>
            <person name="Sykes S."/>
            <person name="Wortman J."/>
            <person name="Nusbaum C."/>
            <person name="Birren B."/>
        </authorList>
    </citation>
    <scope>NUCLEOTIDE SEQUENCE [LARGE SCALE GENOMIC DNA]</scope>
    <source>
        <strain evidence="4">Tanzania (2000708)</strain>
    </source>
</reference>
<dbReference type="GO" id="GO:0016020">
    <property type="term" value="C:membrane"/>
    <property type="evidence" value="ECO:0007669"/>
    <property type="project" value="InterPro"/>
</dbReference>
<dbReference type="GO" id="GO:0046789">
    <property type="term" value="F:host cell surface receptor binding"/>
    <property type="evidence" value="ECO:0007669"/>
    <property type="project" value="InterPro"/>
</dbReference>
<evidence type="ECO:0000313" key="4">
    <source>
        <dbReference type="Proteomes" id="UP000030708"/>
    </source>
</evidence>